<evidence type="ECO:0000256" key="4">
    <source>
        <dbReference type="ARBA" id="ARBA00030169"/>
    </source>
</evidence>
<accession>A0ABU8XLC3</accession>
<proteinExistence type="predicted"/>
<dbReference type="EMBL" id="JBBLZC010000002">
    <property type="protein sequence ID" value="MEK0081988.1"/>
    <property type="molecule type" value="Genomic_DNA"/>
</dbReference>
<name>A0ABU8XLC3_9PROT</name>
<dbReference type="Gene3D" id="3.50.30.40">
    <property type="entry name" value="Ribonuclease E inhibitor RraA/RraA-like"/>
    <property type="match status" value="1"/>
</dbReference>
<dbReference type="Pfam" id="PF03737">
    <property type="entry name" value="RraA-like"/>
    <property type="match status" value="1"/>
</dbReference>
<evidence type="ECO:0000313" key="6">
    <source>
        <dbReference type="Proteomes" id="UP001375743"/>
    </source>
</evidence>
<dbReference type="PANTHER" id="PTHR33254">
    <property type="entry name" value="4-HYDROXY-4-METHYL-2-OXOGLUTARATE ALDOLASE 3-RELATED"/>
    <property type="match status" value="1"/>
</dbReference>
<dbReference type="RefSeq" id="WP_418157845.1">
    <property type="nucleotide sequence ID" value="NZ_JBBLZC010000002.1"/>
</dbReference>
<dbReference type="InterPro" id="IPR036704">
    <property type="entry name" value="RraA/RraA-like_sf"/>
</dbReference>
<evidence type="ECO:0000256" key="2">
    <source>
        <dbReference type="ARBA" id="ARBA00016549"/>
    </source>
</evidence>
<protein>
    <recommendedName>
        <fullName evidence="2">Putative 4-hydroxy-4-methyl-2-oxoglutarate aldolase</fullName>
    </recommendedName>
    <alternativeName>
        <fullName evidence="3">Regulator of ribonuclease activity homolog</fullName>
    </alternativeName>
    <alternativeName>
        <fullName evidence="4">RraA-like protein</fullName>
    </alternativeName>
</protein>
<gene>
    <name evidence="5" type="ORF">U1T56_02405</name>
</gene>
<organism evidence="5 6">
    <name type="scientific">Benzoatithermus flavus</name>
    <dbReference type="NCBI Taxonomy" id="3108223"/>
    <lineage>
        <taxon>Bacteria</taxon>
        <taxon>Pseudomonadati</taxon>
        <taxon>Pseudomonadota</taxon>
        <taxon>Alphaproteobacteria</taxon>
        <taxon>Geminicoccales</taxon>
        <taxon>Geminicoccaceae</taxon>
        <taxon>Benzoatithermus</taxon>
    </lineage>
</organism>
<evidence type="ECO:0000256" key="1">
    <source>
        <dbReference type="ARBA" id="ARBA00001968"/>
    </source>
</evidence>
<evidence type="ECO:0000256" key="3">
    <source>
        <dbReference type="ARBA" id="ARBA00029596"/>
    </source>
</evidence>
<comment type="cofactor">
    <cofactor evidence="1">
        <name>a divalent metal cation</name>
        <dbReference type="ChEBI" id="CHEBI:60240"/>
    </cofactor>
</comment>
<keyword evidence="6" id="KW-1185">Reference proteome</keyword>
<dbReference type="InterPro" id="IPR005493">
    <property type="entry name" value="RraA/RraA-like"/>
</dbReference>
<dbReference type="PANTHER" id="PTHR33254:SF4">
    <property type="entry name" value="4-HYDROXY-4-METHYL-2-OXOGLUTARATE ALDOLASE 3-RELATED"/>
    <property type="match status" value="1"/>
</dbReference>
<dbReference type="CDD" id="cd16841">
    <property type="entry name" value="RraA_family"/>
    <property type="match status" value="1"/>
</dbReference>
<dbReference type="SUPFAM" id="SSF89562">
    <property type="entry name" value="RraA-like"/>
    <property type="match status" value="1"/>
</dbReference>
<reference evidence="5 6" key="1">
    <citation type="submission" date="2024-01" db="EMBL/GenBank/DDBJ databases">
        <title>Multi-omics insights into the function and evolution of sodium benzoate biodegradation pathways in Benzoatithermus flavus gen. nov., sp. nov. from hot spring.</title>
        <authorList>
            <person name="Hu C.-J."/>
            <person name="Li W.-J."/>
        </authorList>
    </citation>
    <scope>NUCLEOTIDE SEQUENCE [LARGE SCALE GENOMIC DNA]</scope>
    <source>
        <strain evidence="5 6">SYSU G07066</strain>
    </source>
</reference>
<dbReference type="Proteomes" id="UP001375743">
    <property type="component" value="Unassembled WGS sequence"/>
</dbReference>
<sequence>MPTKVHRPTTFPLPRELVEQWAQVPASIAADVLEGLTLVDPAIRPLRPLPPGGRLVGSIVTALCEGTDYGAVHHAIAVAGPGDVILIEAGGRPNPAVIGELLSGAARRKGIAGVVVNGAVRDTGRLARWQDFVVFTRHITPRGPSSMDRGTVNDVIAFAGTRVAPHDLVIGDDDGLVVIPRAAAEARLGAALARVAAEEAWERELASGRTTLDVFQVPPAG</sequence>
<evidence type="ECO:0000313" key="5">
    <source>
        <dbReference type="EMBL" id="MEK0081988.1"/>
    </source>
</evidence>
<comment type="caution">
    <text evidence="5">The sequence shown here is derived from an EMBL/GenBank/DDBJ whole genome shotgun (WGS) entry which is preliminary data.</text>
</comment>